<name>A0A7J9MYC6_GOSSC</name>
<dbReference type="Proteomes" id="UP000593576">
    <property type="component" value="Unassembled WGS sequence"/>
</dbReference>
<proteinExistence type="predicted"/>
<reference evidence="1 2" key="1">
    <citation type="journal article" date="2019" name="Genome Biol. Evol.">
        <title>Insights into the evolution of the New World diploid cottons (Gossypium, subgenus Houzingenia) based on genome sequencing.</title>
        <authorList>
            <person name="Grover C.E."/>
            <person name="Arick M.A. 2nd"/>
            <person name="Thrash A."/>
            <person name="Conover J.L."/>
            <person name="Sanders W.S."/>
            <person name="Peterson D.G."/>
            <person name="Frelichowski J.E."/>
            <person name="Scheffler J.A."/>
            <person name="Scheffler B.E."/>
            <person name="Wendel J.F."/>
        </authorList>
    </citation>
    <scope>NUCLEOTIDE SEQUENCE [LARGE SCALE GENOMIC DNA]</scope>
    <source>
        <strain evidence="1">1</strain>
        <tissue evidence="1">Leaf</tissue>
    </source>
</reference>
<evidence type="ECO:0000313" key="2">
    <source>
        <dbReference type="Proteomes" id="UP000593576"/>
    </source>
</evidence>
<dbReference type="EMBL" id="JABFAF010263568">
    <property type="protein sequence ID" value="MBA0876052.1"/>
    <property type="molecule type" value="Genomic_DNA"/>
</dbReference>
<keyword evidence="2" id="KW-1185">Reference proteome</keyword>
<evidence type="ECO:0008006" key="3">
    <source>
        <dbReference type="Google" id="ProtNLM"/>
    </source>
</evidence>
<protein>
    <recommendedName>
        <fullName evidence="3">Protein FAR1-RELATED SEQUENCE</fullName>
    </recommendedName>
</protein>
<gene>
    <name evidence="1" type="ORF">Goshw_013228</name>
</gene>
<evidence type="ECO:0000313" key="1">
    <source>
        <dbReference type="EMBL" id="MBA0876052.1"/>
    </source>
</evidence>
<dbReference type="OrthoDB" id="10505086at2759"/>
<accession>A0A7J9MYC6</accession>
<dbReference type="AlphaFoldDB" id="A0A7J9MYC6"/>
<sequence length="68" mass="8063">MTWMKKILKVLLTRIEIDNANLKGLVVNSEDEAYHLYTDYGHRIVQDDQWKVTHFISEHNHELVTPSK</sequence>
<organism evidence="1 2">
    <name type="scientific">Gossypium schwendimanii</name>
    <name type="common">Cotton</name>
    <dbReference type="NCBI Taxonomy" id="34291"/>
    <lineage>
        <taxon>Eukaryota</taxon>
        <taxon>Viridiplantae</taxon>
        <taxon>Streptophyta</taxon>
        <taxon>Embryophyta</taxon>
        <taxon>Tracheophyta</taxon>
        <taxon>Spermatophyta</taxon>
        <taxon>Magnoliopsida</taxon>
        <taxon>eudicotyledons</taxon>
        <taxon>Gunneridae</taxon>
        <taxon>Pentapetalae</taxon>
        <taxon>rosids</taxon>
        <taxon>malvids</taxon>
        <taxon>Malvales</taxon>
        <taxon>Malvaceae</taxon>
        <taxon>Malvoideae</taxon>
        <taxon>Gossypium</taxon>
    </lineage>
</organism>
<comment type="caution">
    <text evidence="1">The sequence shown here is derived from an EMBL/GenBank/DDBJ whole genome shotgun (WGS) entry which is preliminary data.</text>
</comment>